<protein>
    <recommendedName>
        <fullName evidence="5">Tyr recombinase domain-containing protein</fullName>
    </recommendedName>
</protein>
<feature type="domain" description="Tyr recombinase" evidence="5">
    <location>
        <begin position="172"/>
        <end position="370"/>
    </location>
</feature>
<dbReference type="SUPFAM" id="SSF56349">
    <property type="entry name" value="DNA breaking-rejoining enzymes"/>
    <property type="match status" value="1"/>
</dbReference>
<feature type="region of interest" description="Disordered" evidence="4">
    <location>
        <begin position="157"/>
        <end position="177"/>
    </location>
</feature>
<evidence type="ECO:0000256" key="1">
    <source>
        <dbReference type="ARBA" id="ARBA00008857"/>
    </source>
</evidence>
<dbReference type="EMBL" id="CP032624">
    <property type="protein sequence ID" value="AYG02410.1"/>
    <property type="molecule type" value="Genomic_DNA"/>
</dbReference>
<gene>
    <name evidence="6" type="ORF">D7I44_01895</name>
</gene>
<dbReference type="PANTHER" id="PTHR30349:SF64">
    <property type="entry name" value="PROPHAGE INTEGRASE INTD-RELATED"/>
    <property type="match status" value="1"/>
</dbReference>
<dbReference type="Gene3D" id="1.10.150.130">
    <property type="match status" value="1"/>
</dbReference>
<accession>A0A387BN01</accession>
<proteinExistence type="inferred from homology"/>
<dbReference type="RefSeq" id="WP_120787944.1">
    <property type="nucleotide sequence ID" value="NZ_CP032624.1"/>
</dbReference>
<dbReference type="OrthoDB" id="4326943at2"/>
<dbReference type="GO" id="GO:0006310">
    <property type="term" value="P:DNA recombination"/>
    <property type="evidence" value="ECO:0007669"/>
    <property type="project" value="UniProtKB-KW"/>
</dbReference>
<organism evidence="6 7">
    <name type="scientific">Gryllotalpicola protaetiae</name>
    <dbReference type="NCBI Taxonomy" id="2419771"/>
    <lineage>
        <taxon>Bacteria</taxon>
        <taxon>Bacillati</taxon>
        <taxon>Actinomycetota</taxon>
        <taxon>Actinomycetes</taxon>
        <taxon>Micrococcales</taxon>
        <taxon>Microbacteriaceae</taxon>
        <taxon>Gryllotalpicola</taxon>
    </lineage>
</organism>
<comment type="similarity">
    <text evidence="1">Belongs to the 'phage' integrase family.</text>
</comment>
<dbReference type="InterPro" id="IPR013762">
    <property type="entry name" value="Integrase-like_cat_sf"/>
</dbReference>
<evidence type="ECO:0000313" key="6">
    <source>
        <dbReference type="EMBL" id="AYG02410.1"/>
    </source>
</evidence>
<keyword evidence="3" id="KW-0233">DNA recombination</keyword>
<dbReference type="GO" id="GO:0003677">
    <property type="term" value="F:DNA binding"/>
    <property type="evidence" value="ECO:0007669"/>
    <property type="project" value="UniProtKB-KW"/>
</dbReference>
<evidence type="ECO:0000256" key="2">
    <source>
        <dbReference type="ARBA" id="ARBA00023125"/>
    </source>
</evidence>
<dbReference type="InterPro" id="IPR050090">
    <property type="entry name" value="Tyrosine_recombinase_XerCD"/>
</dbReference>
<dbReference type="Proteomes" id="UP000275069">
    <property type="component" value="Chromosome"/>
</dbReference>
<dbReference type="Pfam" id="PF00589">
    <property type="entry name" value="Phage_integrase"/>
    <property type="match status" value="1"/>
</dbReference>
<dbReference type="InterPro" id="IPR011010">
    <property type="entry name" value="DNA_brk_join_enz"/>
</dbReference>
<evidence type="ECO:0000259" key="5">
    <source>
        <dbReference type="PROSITE" id="PS51898"/>
    </source>
</evidence>
<dbReference type="PROSITE" id="PS51898">
    <property type="entry name" value="TYR_RECOMBINASE"/>
    <property type="match status" value="1"/>
</dbReference>
<keyword evidence="7" id="KW-1185">Reference proteome</keyword>
<dbReference type="AlphaFoldDB" id="A0A387BN01"/>
<dbReference type="PANTHER" id="PTHR30349">
    <property type="entry name" value="PHAGE INTEGRASE-RELATED"/>
    <property type="match status" value="1"/>
</dbReference>
<evidence type="ECO:0000256" key="4">
    <source>
        <dbReference type="SAM" id="MobiDB-lite"/>
    </source>
</evidence>
<dbReference type="GO" id="GO:0015074">
    <property type="term" value="P:DNA integration"/>
    <property type="evidence" value="ECO:0007669"/>
    <property type="project" value="InterPro"/>
</dbReference>
<dbReference type="InterPro" id="IPR010998">
    <property type="entry name" value="Integrase_recombinase_N"/>
</dbReference>
<dbReference type="KEGG" id="gry:D7I44_01895"/>
<dbReference type="InterPro" id="IPR002104">
    <property type="entry name" value="Integrase_catalytic"/>
</dbReference>
<sequence>MAREPIPTEEYGNIRRLTWKGKPAAEAWYRDSAGARRRMLRTGPTPAQAERALKDALKDLFAVAASDLSPESTVSDLLERWWPEWLATEPAEQTVQTYESRRRQIDAGLGGVRLKECTVPRVDRFLKTIRQGKAHRTILRGAFGLAVRHGAMRANPMDNVASMPQKPRSARRGPQAPDADAVAAMLALFRAFDRSKDGRGAVRGTPLEDFGKIMFATGARTNEVLALTWADVDLEAAQPTVAIRATLIKDGQARQEYPKTENSERLLLLPPFAVEVLLRRRVEAYNEKVFPNTRGGWIQDANFRRRWWHKALEGSAHEGTVPKAFRKAVATLLADATDARTASRQLGNTEAVALKHYIQRLNEGPDATALLEAAFQTAGERGDQVSGQSGDQMET</sequence>
<dbReference type="Gene3D" id="1.10.443.10">
    <property type="entry name" value="Intergrase catalytic core"/>
    <property type="match status" value="1"/>
</dbReference>
<reference evidence="6 7" key="1">
    <citation type="submission" date="2018-09" db="EMBL/GenBank/DDBJ databases">
        <title>Genome sequencing of strain 2DFW10M-5.</title>
        <authorList>
            <person name="Heo J."/>
            <person name="Kim S.-J."/>
            <person name="Kwon S.-W."/>
        </authorList>
    </citation>
    <scope>NUCLEOTIDE SEQUENCE [LARGE SCALE GENOMIC DNA]</scope>
    <source>
        <strain evidence="6 7">2DFW10M-5</strain>
    </source>
</reference>
<name>A0A387BN01_9MICO</name>
<evidence type="ECO:0000256" key="3">
    <source>
        <dbReference type="ARBA" id="ARBA00023172"/>
    </source>
</evidence>
<keyword evidence="2" id="KW-0238">DNA-binding</keyword>
<evidence type="ECO:0000313" key="7">
    <source>
        <dbReference type="Proteomes" id="UP000275069"/>
    </source>
</evidence>